<dbReference type="eggNOG" id="COG0745">
    <property type="taxonomic scope" value="Bacteria"/>
</dbReference>
<dbReference type="InterPro" id="IPR001932">
    <property type="entry name" value="PPM-type_phosphatase-like_dom"/>
</dbReference>
<dbReference type="SUPFAM" id="SSF81606">
    <property type="entry name" value="PP2C-like"/>
    <property type="match status" value="1"/>
</dbReference>
<organism evidence="4 5">
    <name type="scientific">Paenibacillus tyrfis</name>
    <dbReference type="NCBI Taxonomy" id="1501230"/>
    <lineage>
        <taxon>Bacteria</taxon>
        <taxon>Bacillati</taxon>
        <taxon>Bacillota</taxon>
        <taxon>Bacilli</taxon>
        <taxon>Bacillales</taxon>
        <taxon>Paenibacillaceae</taxon>
        <taxon>Paenibacillus</taxon>
    </lineage>
</organism>
<name>A0A081NZD1_9BACL</name>
<dbReference type="InterPro" id="IPR011006">
    <property type="entry name" value="CheY-like_superfamily"/>
</dbReference>
<keyword evidence="5" id="KW-1185">Reference proteome</keyword>
<evidence type="ECO:0000313" key="5">
    <source>
        <dbReference type="Proteomes" id="UP000028123"/>
    </source>
</evidence>
<evidence type="ECO:0000256" key="2">
    <source>
        <dbReference type="PROSITE-ProRule" id="PRU00169"/>
    </source>
</evidence>
<comment type="caution">
    <text evidence="4">The sequence shown here is derived from an EMBL/GenBank/DDBJ whole genome shotgun (WGS) entry which is preliminary data.</text>
</comment>
<accession>A0A081NZD1</accession>
<keyword evidence="2" id="KW-0597">Phosphoprotein</keyword>
<feature type="modified residue" description="4-aspartylphosphate" evidence="2">
    <location>
        <position position="58"/>
    </location>
</feature>
<evidence type="ECO:0000259" key="3">
    <source>
        <dbReference type="PROSITE" id="PS50110"/>
    </source>
</evidence>
<dbReference type="Proteomes" id="UP000028123">
    <property type="component" value="Unassembled WGS sequence"/>
</dbReference>
<dbReference type="PROSITE" id="PS50110">
    <property type="entry name" value="RESPONSE_REGULATORY"/>
    <property type="match status" value="1"/>
</dbReference>
<protein>
    <submittedName>
        <fullName evidence="4">Response regulator</fullName>
    </submittedName>
</protein>
<dbReference type="RefSeq" id="WP_036687272.1">
    <property type="nucleotide sequence ID" value="NZ_JNVM01000019.1"/>
</dbReference>
<keyword evidence="1" id="KW-0378">Hydrolase</keyword>
<dbReference type="SMART" id="SM00448">
    <property type="entry name" value="REC"/>
    <property type="match status" value="1"/>
</dbReference>
<dbReference type="Pfam" id="PF07228">
    <property type="entry name" value="SpoIIE"/>
    <property type="match status" value="1"/>
</dbReference>
<dbReference type="Gene3D" id="3.40.50.2300">
    <property type="match status" value="1"/>
</dbReference>
<dbReference type="InterPro" id="IPR001789">
    <property type="entry name" value="Sig_transdc_resp-reg_receiver"/>
</dbReference>
<dbReference type="PANTHER" id="PTHR43156:SF14">
    <property type="entry name" value="PHOSPHOSERINE PHOSPHATASE RSBP"/>
    <property type="match status" value="1"/>
</dbReference>
<dbReference type="SUPFAM" id="SSF52172">
    <property type="entry name" value="CheY-like"/>
    <property type="match status" value="1"/>
</dbReference>
<dbReference type="Pfam" id="PF00072">
    <property type="entry name" value="Response_reg"/>
    <property type="match status" value="1"/>
</dbReference>
<reference evidence="4 5" key="1">
    <citation type="submission" date="2014-06" db="EMBL/GenBank/DDBJ databases">
        <title>Draft genome sequence of Paenibacillus sp. MSt1.</title>
        <authorList>
            <person name="Aw Y.K."/>
            <person name="Ong K.S."/>
            <person name="Gan H.M."/>
            <person name="Lee S.M."/>
        </authorList>
    </citation>
    <scope>NUCLEOTIDE SEQUENCE [LARGE SCALE GENOMIC DNA]</scope>
    <source>
        <strain evidence="4 5">MSt1</strain>
    </source>
</reference>
<dbReference type="SMART" id="SM00331">
    <property type="entry name" value="PP2C_SIG"/>
    <property type="match status" value="1"/>
</dbReference>
<dbReference type="eggNOG" id="COG2208">
    <property type="taxonomic scope" value="Bacteria"/>
</dbReference>
<dbReference type="GO" id="GO:0016791">
    <property type="term" value="F:phosphatase activity"/>
    <property type="evidence" value="ECO:0007669"/>
    <property type="project" value="TreeGrafter"/>
</dbReference>
<dbReference type="InterPro" id="IPR036457">
    <property type="entry name" value="PPM-type-like_dom_sf"/>
</dbReference>
<evidence type="ECO:0000313" key="4">
    <source>
        <dbReference type="EMBL" id="KEQ23804.1"/>
    </source>
</evidence>
<sequence length="385" mass="43405">MNIAIVDDNPVNLIVIEKILKSAGYDSFWKAASAVEMMQRLTEYANGGKVPVDLILMDMMMPEMDGIEACRRIQQDERLKDIPVIIVTALGDSNKLAEAMEAGAMDYVMKPVNKIELIARIRSALRLKYEKDWHKENDARIREELELARQVQGSVLSPPLKKERLEISAAYYPSFELAGDSYAWYRIDEDRHGVIILDIMGHGISSSLVCMFISSVMQDTITRFVSPEFVVTELNRYMNQLNHKNPSVSYYFTAIYLLIDTQTKTIEYVNAGHPPGFLFEEGKAPVALNQGSCAVGFFDQMEITKSIFTYEQPIRIALYTDGLLEALPLPDVYPEDAAESDLLALRLQSCIHQAPSPEYLVETLLPQDVREAQSDDICMVLITAT</sequence>
<dbReference type="Gene3D" id="3.60.40.10">
    <property type="entry name" value="PPM-type phosphatase domain"/>
    <property type="match status" value="1"/>
</dbReference>
<dbReference type="GO" id="GO:0000160">
    <property type="term" value="P:phosphorelay signal transduction system"/>
    <property type="evidence" value="ECO:0007669"/>
    <property type="project" value="InterPro"/>
</dbReference>
<dbReference type="PANTHER" id="PTHR43156">
    <property type="entry name" value="STAGE II SPORULATION PROTEIN E-RELATED"/>
    <property type="match status" value="1"/>
</dbReference>
<dbReference type="InterPro" id="IPR052016">
    <property type="entry name" value="Bact_Sigma-Reg"/>
</dbReference>
<feature type="domain" description="Response regulatory" evidence="3">
    <location>
        <begin position="2"/>
        <end position="125"/>
    </location>
</feature>
<dbReference type="OrthoDB" id="9763484at2"/>
<evidence type="ECO:0000256" key="1">
    <source>
        <dbReference type="ARBA" id="ARBA00022801"/>
    </source>
</evidence>
<proteinExistence type="predicted"/>
<gene>
    <name evidence="4" type="ORF">ET33_12260</name>
</gene>
<dbReference type="EMBL" id="JNVM01000019">
    <property type="protein sequence ID" value="KEQ23804.1"/>
    <property type="molecule type" value="Genomic_DNA"/>
</dbReference>
<dbReference type="AlphaFoldDB" id="A0A081NZD1"/>